<evidence type="ECO:0008006" key="5">
    <source>
        <dbReference type="Google" id="ProtNLM"/>
    </source>
</evidence>
<sequence length="70" mass="7981">MKIEELRDLSREELQEHLKSAQGKLFSLKIGAAQGREANSSNIKEAKITVSRIKTVLRKRELEKGGKFEQ</sequence>
<keyword evidence="2" id="KW-0689">Ribosomal protein</keyword>
<proteinExistence type="inferred from homology"/>
<dbReference type="GO" id="GO:0022625">
    <property type="term" value="C:cytosolic large ribosomal subunit"/>
    <property type="evidence" value="ECO:0007669"/>
    <property type="project" value="TreeGrafter"/>
</dbReference>
<dbReference type="GO" id="GO:0003735">
    <property type="term" value="F:structural constituent of ribosome"/>
    <property type="evidence" value="ECO:0007669"/>
    <property type="project" value="InterPro"/>
</dbReference>
<comment type="similarity">
    <text evidence="1">Belongs to the universal ribosomal protein uL29 family.</text>
</comment>
<dbReference type="GO" id="GO:0006412">
    <property type="term" value="P:translation"/>
    <property type="evidence" value="ECO:0007669"/>
    <property type="project" value="InterPro"/>
</dbReference>
<dbReference type="InterPro" id="IPR036049">
    <property type="entry name" value="Ribosomal_uL29_sf"/>
</dbReference>
<dbReference type="HAMAP" id="MF_00374">
    <property type="entry name" value="Ribosomal_uL29"/>
    <property type="match status" value="1"/>
</dbReference>
<dbReference type="InterPro" id="IPR001854">
    <property type="entry name" value="Ribosomal_uL29"/>
</dbReference>
<evidence type="ECO:0000256" key="3">
    <source>
        <dbReference type="ARBA" id="ARBA00023274"/>
    </source>
</evidence>
<comment type="caution">
    <text evidence="4">The sequence shown here is derived from an EMBL/GenBank/DDBJ whole genome shotgun (WGS) entry which is preliminary data.</text>
</comment>
<dbReference type="Pfam" id="PF00831">
    <property type="entry name" value="Ribosomal_L29"/>
    <property type="match status" value="1"/>
</dbReference>
<dbReference type="AlphaFoldDB" id="A0A0F9GR95"/>
<organism evidence="4">
    <name type="scientific">marine sediment metagenome</name>
    <dbReference type="NCBI Taxonomy" id="412755"/>
    <lineage>
        <taxon>unclassified sequences</taxon>
        <taxon>metagenomes</taxon>
        <taxon>ecological metagenomes</taxon>
    </lineage>
</organism>
<evidence type="ECO:0000256" key="1">
    <source>
        <dbReference type="ARBA" id="ARBA00009254"/>
    </source>
</evidence>
<name>A0A0F9GR95_9ZZZZ</name>
<dbReference type="InterPro" id="IPR050063">
    <property type="entry name" value="Ribosomal_protein_uL29"/>
</dbReference>
<dbReference type="PANTHER" id="PTHR10916">
    <property type="entry name" value="60S RIBOSOMAL PROTEIN L35/50S RIBOSOMAL PROTEIN L29"/>
    <property type="match status" value="1"/>
</dbReference>
<protein>
    <recommendedName>
        <fullName evidence="5">Ribosomal protein L29</fullName>
    </recommendedName>
</protein>
<accession>A0A0F9GR95</accession>
<dbReference type="Gene3D" id="1.10.287.310">
    <property type="match status" value="1"/>
</dbReference>
<evidence type="ECO:0000256" key="2">
    <source>
        <dbReference type="ARBA" id="ARBA00022980"/>
    </source>
</evidence>
<gene>
    <name evidence="4" type="ORF">LCGC14_1877520</name>
</gene>
<dbReference type="NCBIfam" id="TIGR00012">
    <property type="entry name" value="L29"/>
    <property type="match status" value="1"/>
</dbReference>
<reference evidence="4" key="1">
    <citation type="journal article" date="2015" name="Nature">
        <title>Complex archaea that bridge the gap between prokaryotes and eukaryotes.</title>
        <authorList>
            <person name="Spang A."/>
            <person name="Saw J.H."/>
            <person name="Jorgensen S.L."/>
            <person name="Zaremba-Niedzwiedzka K."/>
            <person name="Martijn J."/>
            <person name="Lind A.E."/>
            <person name="van Eijk R."/>
            <person name="Schleper C."/>
            <person name="Guy L."/>
            <person name="Ettema T.J."/>
        </authorList>
    </citation>
    <scope>NUCLEOTIDE SEQUENCE</scope>
</reference>
<dbReference type="SUPFAM" id="SSF46561">
    <property type="entry name" value="Ribosomal protein L29 (L29p)"/>
    <property type="match status" value="1"/>
</dbReference>
<evidence type="ECO:0000313" key="4">
    <source>
        <dbReference type="EMBL" id="KKL93156.1"/>
    </source>
</evidence>
<dbReference type="PANTHER" id="PTHR10916:SF0">
    <property type="entry name" value="LARGE RIBOSOMAL SUBUNIT PROTEIN UL29C"/>
    <property type="match status" value="1"/>
</dbReference>
<dbReference type="EMBL" id="LAZR01019269">
    <property type="protein sequence ID" value="KKL93156.1"/>
    <property type="molecule type" value="Genomic_DNA"/>
</dbReference>
<keyword evidence="3" id="KW-0687">Ribonucleoprotein</keyword>